<evidence type="ECO:0000256" key="6">
    <source>
        <dbReference type="ARBA" id="ARBA00022833"/>
    </source>
</evidence>
<dbReference type="OrthoDB" id="1431934at2759"/>
<proteinExistence type="predicted"/>
<evidence type="ECO:0000259" key="8">
    <source>
        <dbReference type="PROSITE" id="PS50089"/>
    </source>
</evidence>
<dbReference type="GO" id="GO:0004842">
    <property type="term" value="F:ubiquitin-protein transferase activity"/>
    <property type="evidence" value="ECO:0007669"/>
    <property type="project" value="InterPro"/>
</dbReference>
<evidence type="ECO:0000256" key="2">
    <source>
        <dbReference type="ARBA" id="ARBA00022723"/>
    </source>
</evidence>
<dbReference type="EMBL" id="MU155193">
    <property type="protein sequence ID" value="KAF9480533.1"/>
    <property type="molecule type" value="Genomic_DNA"/>
</dbReference>
<evidence type="ECO:0000256" key="5">
    <source>
        <dbReference type="ARBA" id="ARBA00022786"/>
    </source>
</evidence>
<dbReference type="SMART" id="SM00184">
    <property type="entry name" value="RING"/>
    <property type="match status" value="2"/>
</dbReference>
<dbReference type="InterPro" id="IPR013083">
    <property type="entry name" value="Znf_RING/FYVE/PHD"/>
</dbReference>
<dbReference type="SUPFAM" id="SSF57850">
    <property type="entry name" value="RING/U-box"/>
    <property type="match status" value="2"/>
</dbReference>
<organism evidence="10 11">
    <name type="scientific">Pholiota conissans</name>
    <dbReference type="NCBI Taxonomy" id="109636"/>
    <lineage>
        <taxon>Eukaryota</taxon>
        <taxon>Fungi</taxon>
        <taxon>Dikarya</taxon>
        <taxon>Basidiomycota</taxon>
        <taxon>Agaricomycotina</taxon>
        <taxon>Agaricomycetes</taxon>
        <taxon>Agaricomycetidae</taxon>
        <taxon>Agaricales</taxon>
        <taxon>Agaricineae</taxon>
        <taxon>Strophariaceae</taxon>
        <taxon>Pholiota</taxon>
    </lineage>
</organism>
<dbReference type="Pfam" id="PF13445">
    <property type="entry name" value="zf-RING_UBOX"/>
    <property type="match status" value="1"/>
</dbReference>
<dbReference type="InterPro" id="IPR017907">
    <property type="entry name" value="Znf_RING_CS"/>
</dbReference>
<evidence type="ECO:0000259" key="9">
    <source>
        <dbReference type="PROSITE" id="PS51873"/>
    </source>
</evidence>
<dbReference type="InterPro" id="IPR031127">
    <property type="entry name" value="E3_UB_ligase_RBR"/>
</dbReference>
<dbReference type="InterPro" id="IPR044066">
    <property type="entry name" value="TRIAD_supradom"/>
</dbReference>
<dbReference type="Gene3D" id="1.20.120.1750">
    <property type="match status" value="1"/>
</dbReference>
<evidence type="ECO:0008006" key="12">
    <source>
        <dbReference type="Google" id="ProtNLM"/>
    </source>
</evidence>
<dbReference type="InterPro" id="IPR027370">
    <property type="entry name" value="Znf-RING_euk"/>
</dbReference>
<dbReference type="PROSITE" id="PS00518">
    <property type="entry name" value="ZF_RING_1"/>
    <property type="match status" value="1"/>
</dbReference>
<dbReference type="Gene3D" id="3.30.40.10">
    <property type="entry name" value="Zinc/RING finger domain, C3HC4 (zinc finger)"/>
    <property type="match status" value="1"/>
</dbReference>
<dbReference type="GO" id="GO:0008270">
    <property type="term" value="F:zinc ion binding"/>
    <property type="evidence" value="ECO:0007669"/>
    <property type="project" value="UniProtKB-KW"/>
</dbReference>
<keyword evidence="4 7" id="KW-0863">Zinc-finger</keyword>
<dbReference type="PROSITE" id="PS50089">
    <property type="entry name" value="ZF_RING_2"/>
    <property type="match status" value="2"/>
</dbReference>
<dbReference type="PROSITE" id="PS51873">
    <property type="entry name" value="TRIAD"/>
    <property type="match status" value="1"/>
</dbReference>
<keyword evidence="11" id="KW-1185">Reference proteome</keyword>
<gene>
    <name evidence="10" type="ORF">BDN70DRAFT_805202</name>
</gene>
<feature type="domain" description="RING-type" evidence="8">
    <location>
        <begin position="45"/>
        <end position="92"/>
    </location>
</feature>
<dbReference type="InterPro" id="IPR001841">
    <property type="entry name" value="Znf_RING"/>
</dbReference>
<dbReference type="Proteomes" id="UP000807469">
    <property type="component" value="Unassembled WGS sequence"/>
</dbReference>
<evidence type="ECO:0000313" key="10">
    <source>
        <dbReference type="EMBL" id="KAF9480533.1"/>
    </source>
</evidence>
<keyword evidence="2" id="KW-0479">Metal-binding</keyword>
<evidence type="ECO:0000256" key="7">
    <source>
        <dbReference type="PROSITE-ProRule" id="PRU00175"/>
    </source>
</evidence>
<evidence type="ECO:0000256" key="1">
    <source>
        <dbReference type="ARBA" id="ARBA00022679"/>
    </source>
</evidence>
<evidence type="ECO:0000313" key="11">
    <source>
        <dbReference type="Proteomes" id="UP000807469"/>
    </source>
</evidence>
<accession>A0A9P6D2C5</accession>
<keyword evidence="5" id="KW-0833">Ubl conjugation pathway</keyword>
<keyword evidence="3" id="KW-0677">Repeat</keyword>
<feature type="domain" description="RING-type" evidence="8">
    <location>
        <begin position="136"/>
        <end position="205"/>
    </location>
</feature>
<name>A0A9P6D2C5_9AGAR</name>
<evidence type="ECO:0000256" key="3">
    <source>
        <dbReference type="ARBA" id="ARBA00022737"/>
    </source>
</evidence>
<comment type="caution">
    <text evidence="10">The sequence shown here is derived from an EMBL/GenBank/DDBJ whole genome shotgun (WGS) entry which is preliminary data.</text>
</comment>
<keyword evidence="6" id="KW-0862">Zinc</keyword>
<dbReference type="AlphaFoldDB" id="A0A9P6D2C5"/>
<evidence type="ECO:0000256" key="4">
    <source>
        <dbReference type="ARBA" id="ARBA00022771"/>
    </source>
</evidence>
<dbReference type="GO" id="GO:0016567">
    <property type="term" value="P:protein ubiquitination"/>
    <property type="evidence" value="ECO:0007669"/>
    <property type="project" value="InterPro"/>
</dbReference>
<sequence>MDWHLAFQLQQASSSSASTIGNNTPLNSSTFTTLQLPPAQENFECGVCAEVHNVNVRISLADCGHMFCKECLTTYTRTKIGDGRYPIFCPECVVERPRAIKSQLAENEIQQLDIPAESLTRLQELQLVLHCITLQCPRCKEVMNVDRVQFTEQSVLVCPLPRCGHKWCKSCLKTLASSQHQHKCKNSNIDRLMKRKGWKYCPGCRTPVQKETGCNHMTVSFFSLPDIYSHFCYKCGVLMVDTTFGGDVGTAVTEHYMECQLFEKRWRCSIQ</sequence>
<dbReference type="PANTHER" id="PTHR11685">
    <property type="entry name" value="RBR FAMILY RING FINGER AND IBR DOMAIN-CONTAINING"/>
    <property type="match status" value="1"/>
</dbReference>
<feature type="domain" description="RING-type" evidence="9">
    <location>
        <begin position="41"/>
        <end position="263"/>
    </location>
</feature>
<keyword evidence="1" id="KW-0808">Transferase</keyword>
<protein>
    <recommendedName>
        <fullName evidence="12">RING-type domain-containing protein</fullName>
    </recommendedName>
</protein>
<reference evidence="10" key="1">
    <citation type="submission" date="2020-11" db="EMBL/GenBank/DDBJ databases">
        <authorList>
            <consortium name="DOE Joint Genome Institute"/>
            <person name="Ahrendt S."/>
            <person name="Riley R."/>
            <person name="Andreopoulos W."/>
            <person name="Labutti K."/>
            <person name="Pangilinan J."/>
            <person name="Ruiz-Duenas F.J."/>
            <person name="Barrasa J.M."/>
            <person name="Sanchez-Garcia M."/>
            <person name="Camarero S."/>
            <person name="Miyauchi S."/>
            <person name="Serrano A."/>
            <person name="Linde D."/>
            <person name="Babiker R."/>
            <person name="Drula E."/>
            <person name="Ayuso-Fernandez I."/>
            <person name="Pacheco R."/>
            <person name="Padilla G."/>
            <person name="Ferreira P."/>
            <person name="Barriuso J."/>
            <person name="Kellner H."/>
            <person name="Castanera R."/>
            <person name="Alfaro M."/>
            <person name="Ramirez L."/>
            <person name="Pisabarro A.G."/>
            <person name="Kuo A."/>
            <person name="Tritt A."/>
            <person name="Lipzen A."/>
            <person name="He G."/>
            <person name="Yan M."/>
            <person name="Ng V."/>
            <person name="Cullen D."/>
            <person name="Martin F."/>
            <person name="Rosso M.-N."/>
            <person name="Henrissat B."/>
            <person name="Hibbett D."/>
            <person name="Martinez A.T."/>
            <person name="Grigoriev I.V."/>
        </authorList>
    </citation>
    <scope>NUCLEOTIDE SEQUENCE</scope>
    <source>
        <strain evidence="10">CIRM-BRFM 674</strain>
    </source>
</reference>